<dbReference type="Gene3D" id="2.60.120.20">
    <property type="match status" value="1"/>
</dbReference>
<keyword evidence="2" id="KW-0946">Virion</keyword>
<accession>A0A7G5M3Y2</accession>
<name>A0A7G5M3Y2_9VIRU</name>
<evidence type="ECO:0000259" key="3">
    <source>
        <dbReference type="Pfam" id="PF00729"/>
    </source>
</evidence>
<evidence type="ECO:0000256" key="1">
    <source>
        <dbReference type="ARBA" id="ARBA00007446"/>
    </source>
</evidence>
<keyword evidence="2" id="KW-0167">Capsid protein</keyword>
<dbReference type="Pfam" id="PF00729">
    <property type="entry name" value="Viral_coat"/>
    <property type="match status" value="1"/>
</dbReference>
<dbReference type="PROSITE" id="PS00555">
    <property type="entry name" value="ICOSAH_VIR_COAT_S"/>
    <property type="match status" value="1"/>
</dbReference>
<sequence length="446" mass="48596">MPKVVKDRKKARDGANSVRMRDWSSGRFFSMPKLRLGGIDPPAAYENIAGSIHQNEVVDSSTSVFSGMNSLKRSRTRYAPVATTKSVNYKTVNRVVTLSGREFIDDVKAADVATEFKATSRLLRPTDSSLFSWLSGIARKFEEFKFLSLKFVYESQQSSTATGQVGLYFDGDPTHLPPANWNNFINTGANSHGAVWAPQTLVVPPWLYSSRATYYTLSEFGDANQVEGVPVANPTDPYENYPGLFGVVSEGYQTASSVLGKVYLEYTIQLKTQNVDGFNLTNTGGQLVSGEDAVNSGTGYFRKLSTFPVTTQYILGGPTDYTYVNAGSQYFKRVMIGGVKHDMCVQAVTVLVVCRVTAGAPVTITCEGSLYKPTPAYATLSLTTLASNGGMAQDIKDDEGAANDTTYTAQVKLLANTLFQIKTVFATGPISYAHIIITPWPFLLQA</sequence>
<dbReference type="InterPro" id="IPR000937">
    <property type="entry name" value="Capsid_prot_S-dom_vir"/>
</dbReference>
<comment type="similarity">
    <text evidence="1">Belongs to the icosahedral plant coat protein family.</text>
</comment>
<dbReference type="SUPFAM" id="SSF88633">
    <property type="entry name" value="Positive stranded ssRNA viruses"/>
    <property type="match status" value="1"/>
</dbReference>
<dbReference type="GO" id="GO:0005198">
    <property type="term" value="F:structural molecule activity"/>
    <property type="evidence" value="ECO:0007669"/>
    <property type="project" value="InterPro"/>
</dbReference>
<dbReference type="EMBL" id="MT263655">
    <property type="protein sequence ID" value="QMW69015.1"/>
    <property type="molecule type" value="Genomic_DNA"/>
</dbReference>
<dbReference type="GO" id="GO:0019028">
    <property type="term" value="C:viral capsid"/>
    <property type="evidence" value="ECO:0007669"/>
    <property type="project" value="UniProtKB-KW"/>
</dbReference>
<proteinExistence type="inferred from homology"/>
<protein>
    <submittedName>
        <fullName evidence="4">Capsid protein</fullName>
    </submittedName>
</protein>
<organism evidence="4 5">
    <name type="scientific">Crucivirus-523</name>
    <dbReference type="NCBI Taxonomy" id="2761329"/>
    <lineage>
        <taxon>Viruses</taxon>
        <taxon>Cruciviruses</taxon>
        <taxon>Crucivirus</taxon>
    </lineage>
</organism>
<evidence type="ECO:0000313" key="4">
    <source>
        <dbReference type="EMBL" id="QMW69015.1"/>
    </source>
</evidence>
<evidence type="ECO:0000313" key="5">
    <source>
        <dbReference type="Proteomes" id="UP001223705"/>
    </source>
</evidence>
<dbReference type="InterPro" id="IPR029053">
    <property type="entry name" value="Viral_coat"/>
</dbReference>
<keyword evidence="5" id="KW-1185">Reference proteome</keyword>
<feature type="domain" description="Icosahedral viral capsid protein S" evidence="3">
    <location>
        <begin position="77"/>
        <end position="271"/>
    </location>
</feature>
<reference evidence="4" key="1">
    <citation type="submission" date="2020-03" db="EMBL/GenBank/DDBJ databases">
        <title>Unveiling Crucivirus Diversity by Mining Metagenomic Data.</title>
        <authorList>
            <person name="de la Higuera I."/>
            <person name="Kasun G.W."/>
            <person name="Torrance E.L."/>
            <person name="Pratt A.A."/>
            <person name="Maluenda A."/>
            <person name="Colombet J."/>
            <person name="Bisseux M."/>
            <person name="Ravet V."/>
            <person name="Dayaram A."/>
            <person name="Stainton D."/>
            <person name="Kraberger S."/>
            <person name="Zawar-Reza P."/>
            <person name="Goldstien S."/>
            <person name="Briskie J.V."/>
            <person name="White R."/>
            <person name="Taylor H."/>
            <person name="Gomez C."/>
            <person name="Ainley D.G."/>
            <person name="Harding J.S."/>
            <person name="Fontenele R.S."/>
            <person name="Schreck J."/>
            <person name="Ribeiro S.G."/>
            <person name="Oswald S.A."/>
            <person name="Arnold J."/>
            <person name="Enault F."/>
            <person name="Varsani A."/>
            <person name="Stedman K.M."/>
        </authorList>
    </citation>
    <scope>NUCLEOTIDE SEQUENCE</scope>
    <source>
        <strain evidence="4">GP1_93596</strain>
    </source>
</reference>
<dbReference type="Proteomes" id="UP001223705">
    <property type="component" value="Segment"/>
</dbReference>
<evidence type="ECO:0000256" key="2">
    <source>
        <dbReference type="ARBA" id="ARBA00022561"/>
    </source>
</evidence>